<name>A0A3R7KI12_9TRYP</name>
<dbReference type="OrthoDB" id="253121at2759"/>
<organism evidence="1 2">
    <name type="scientific">Trypanosoma conorhini</name>
    <dbReference type="NCBI Taxonomy" id="83891"/>
    <lineage>
        <taxon>Eukaryota</taxon>
        <taxon>Discoba</taxon>
        <taxon>Euglenozoa</taxon>
        <taxon>Kinetoplastea</taxon>
        <taxon>Metakinetoplastina</taxon>
        <taxon>Trypanosomatida</taxon>
        <taxon>Trypanosomatidae</taxon>
        <taxon>Trypanosoma</taxon>
    </lineage>
</organism>
<dbReference type="Gene3D" id="1.20.920.20">
    <property type="match status" value="1"/>
</dbReference>
<comment type="caution">
    <text evidence="1">The sequence shown here is derived from an EMBL/GenBank/DDBJ whole genome shotgun (WGS) entry which is preliminary data.</text>
</comment>
<dbReference type="AlphaFoldDB" id="A0A3R7KI12"/>
<reference evidence="1 2" key="1">
    <citation type="journal article" date="2018" name="BMC Genomics">
        <title>Genomic comparison of Trypanosoma conorhini and Trypanosoma rangeli to Trypanosoma cruzi strains of high and low virulence.</title>
        <authorList>
            <person name="Bradwell K.R."/>
            <person name="Koparde V.N."/>
            <person name="Matveyev A.V."/>
            <person name="Serrano M.G."/>
            <person name="Alves J.M."/>
            <person name="Parikh H."/>
            <person name="Huang B."/>
            <person name="Lee V."/>
            <person name="Espinosa-Alvarez O."/>
            <person name="Ortiz P.A."/>
            <person name="Costa-Martins A.G."/>
            <person name="Teixeira M.M."/>
            <person name="Buck G.A."/>
        </authorList>
    </citation>
    <scope>NUCLEOTIDE SEQUENCE [LARGE SCALE GENOMIC DNA]</scope>
    <source>
        <strain evidence="1 2">025E</strain>
    </source>
</reference>
<dbReference type="GO" id="GO:0051959">
    <property type="term" value="F:dynein light intermediate chain binding"/>
    <property type="evidence" value="ECO:0007669"/>
    <property type="project" value="InterPro"/>
</dbReference>
<dbReference type="InterPro" id="IPR026983">
    <property type="entry name" value="DHC"/>
</dbReference>
<dbReference type="EMBL" id="MKKU01001626">
    <property type="protein sequence ID" value="RNE94840.1"/>
    <property type="molecule type" value="Genomic_DNA"/>
</dbReference>
<dbReference type="GeneID" id="40323920"/>
<protein>
    <submittedName>
        <fullName evidence="1">Antigenic protein</fullName>
    </submittedName>
</protein>
<keyword evidence="2" id="KW-1185">Reference proteome</keyword>
<evidence type="ECO:0000313" key="1">
    <source>
        <dbReference type="EMBL" id="RNE94840.1"/>
    </source>
</evidence>
<evidence type="ECO:0000313" key="2">
    <source>
        <dbReference type="Proteomes" id="UP000284403"/>
    </source>
</evidence>
<dbReference type="Proteomes" id="UP000284403">
    <property type="component" value="Unassembled WGS sequence"/>
</dbReference>
<gene>
    <name evidence="1" type="ORF">Tco025E_10309</name>
</gene>
<accession>A0A3R7KI12</accession>
<dbReference type="PANTHER" id="PTHR45703">
    <property type="entry name" value="DYNEIN HEAVY CHAIN"/>
    <property type="match status" value="1"/>
</dbReference>
<feature type="non-terminal residue" evidence="1">
    <location>
        <position position="244"/>
    </location>
</feature>
<proteinExistence type="predicted"/>
<dbReference type="RefSeq" id="XP_029222820.1">
    <property type="nucleotide sequence ID" value="XM_029377087.1"/>
</dbReference>
<sequence length="244" mass="27698">MLVESAPRRWDSIPQQLPAGVISVGSSVAFEVLEDNSWHYETGDVTFLSEYVARVSVSHGNLGVGEREQLELDRRHLGELCVKLQQLRVQCAREHYLALQSQLEHARLQVRGIEAACLREVQSYQKPPSAVKLIMDDVIDILGIRSASHTWAYVKTVTKRAGFVSLVAEFDSSKVAVERRLEVLRRCRSRKISSKAAYKASQAAGPLHLWVLTQLKYFEECESLSFVTDARSREQQERLVFEIK</sequence>
<dbReference type="GO" id="GO:0030286">
    <property type="term" value="C:dynein complex"/>
    <property type="evidence" value="ECO:0007669"/>
    <property type="project" value="InterPro"/>
</dbReference>
<dbReference type="GO" id="GO:0007018">
    <property type="term" value="P:microtubule-based movement"/>
    <property type="evidence" value="ECO:0007669"/>
    <property type="project" value="InterPro"/>
</dbReference>
<dbReference type="GO" id="GO:0045505">
    <property type="term" value="F:dynein intermediate chain binding"/>
    <property type="evidence" value="ECO:0007669"/>
    <property type="project" value="InterPro"/>
</dbReference>